<evidence type="ECO:0000256" key="5">
    <source>
        <dbReference type="HAMAP-Rule" id="MF_01692"/>
    </source>
</evidence>
<comment type="pathway">
    <text evidence="5">Amino-acid biosynthesis; L-lysine biosynthesis via DAP pathway; LL-2,6-diaminopimelate from (S)-tetrahydrodipicolinate (acetylase route): step 3/3.</text>
</comment>
<dbReference type="Gene3D" id="3.40.630.10">
    <property type="entry name" value="Zn peptidases"/>
    <property type="match status" value="1"/>
</dbReference>
<dbReference type="Proteomes" id="UP000037558">
    <property type="component" value="Unassembled WGS sequence"/>
</dbReference>
<dbReference type="InterPro" id="IPR017439">
    <property type="entry name" value="Amidohydrolase"/>
</dbReference>
<evidence type="ECO:0000256" key="4">
    <source>
        <dbReference type="ARBA" id="ARBA00023154"/>
    </source>
</evidence>
<gene>
    <name evidence="8" type="ORF">AMD01_02140</name>
</gene>
<proteinExistence type="inferred from homology"/>
<comment type="cofactor">
    <cofactor evidence="6">
        <name>Mn(2+)</name>
        <dbReference type="ChEBI" id="CHEBI:29035"/>
    </cofactor>
    <text evidence="6">The Mn(2+) ion enhances activity.</text>
</comment>
<dbReference type="PANTHER" id="PTHR11014:SF98">
    <property type="entry name" value="N-ACETYLDIAMINOPIMELATE DEACETYLASE"/>
    <property type="match status" value="1"/>
</dbReference>
<feature type="binding site" evidence="6">
    <location>
        <position position="128"/>
    </location>
    <ligand>
        <name>Mn(2+)</name>
        <dbReference type="ChEBI" id="CHEBI:29035"/>
        <label>2</label>
    </ligand>
</feature>
<feature type="binding site" evidence="6">
    <location>
        <position position="154"/>
    </location>
    <ligand>
        <name>Mn(2+)</name>
        <dbReference type="ChEBI" id="CHEBI:29035"/>
        <label>2</label>
    </ligand>
</feature>
<dbReference type="EMBL" id="LILC01000002">
    <property type="protein sequence ID" value="KOO50571.1"/>
    <property type="molecule type" value="Genomic_DNA"/>
</dbReference>
<dbReference type="OrthoDB" id="9776731at2"/>
<comment type="catalytic activity">
    <reaction evidence="5">
        <text>N-acetyl-(2S,6S)-2,6-diaminopimelate + H2O = (2S,6S)-2,6-diaminopimelate + acetate</text>
        <dbReference type="Rhea" id="RHEA:20405"/>
        <dbReference type="ChEBI" id="CHEBI:15377"/>
        <dbReference type="ChEBI" id="CHEBI:30089"/>
        <dbReference type="ChEBI" id="CHEBI:57609"/>
        <dbReference type="ChEBI" id="CHEBI:58767"/>
        <dbReference type="EC" id="3.5.1.47"/>
    </reaction>
</comment>
<organism evidence="8 9">
    <name type="scientific">Priestia koreensis</name>
    <dbReference type="NCBI Taxonomy" id="284581"/>
    <lineage>
        <taxon>Bacteria</taxon>
        <taxon>Bacillati</taxon>
        <taxon>Bacillota</taxon>
        <taxon>Bacilli</taxon>
        <taxon>Bacillales</taxon>
        <taxon>Bacillaceae</taxon>
        <taxon>Priestia</taxon>
    </lineage>
</organism>
<protein>
    <recommendedName>
        <fullName evidence="5">N-acetyldiaminopimelate deacetylase</fullName>
        <ecNumber evidence="5">3.5.1.47</ecNumber>
    </recommendedName>
</protein>
<evidence type="ECO:0000313" key="8">
    <source>
        <dbReference type="EMBL" id="KOO50571.1"/>
    </source>
</evidence>
<dbReference type="InterPro" id="IPR011650">
    <property type="entry name" value="Peptidase_M20_dimer"/>
</dbReference>
<dbReference type="SUPFAM" id="SSF55031">
    <property type="entry name" value="Bacterial exopeptidase dimerisation domain"/>
    <property type="match status" value="1"/>
</dbReference>
<keyword evidence="9" id="KW-1185">Reference proteome</keyword>
<evidence type="ECO:0000256" key="1">
    <source>
        <dbReference type="ARBA" id="ARBA00022605"/>
    </source>
</evidence>
<feature type="binding site" evidence="6">
    <location>
        <position position="96"/>
    </location>
    <ligand>
        <name>Mn(2+)</name>
        <dbReference type="ChEBI" id="CHEBI:29035"/>
        <label>2</label>
    </ligand>
</feature>
<dbReference type="RefSeq" id="WP_053399732.1">
    <property type="nucleotide sequence ID" value="NZ_LILC01000002.1"/>
</dbReference>
<feature type="active site" description="Proton acceptor" evidence="5">
    <location>
        <position position="128"/>
    </location>
</feature>
<evidence type="ECO:0000256" key="3">
    <source>
        <dbReference type="ARBA" id="ARBA00022915"/>
    </source>
</evidence>
<dbReference type="NCBIfam" id="TIGR01891">
    <property type="entry name" value="amidohydrolases"/>
    <property type="match status" value="1"/>
</dbReference>
<dbReference type="InterPro" id="IPR036264">
    <property type="entry name" value="Bact_exopeptidase_dim_dom"/>
</dbReference>
<dbReference type="GO" id="GO:0050118">
    <property type="term" value="F:N-acetyldiaminopimelate deacetylase activity"/>
    <property type="evidence" value="ECO:0007669"/>
    <property type="project" value="UniProtKB-UniRule"/>
</dbReference>
<feature type="binding site" evidence="6">
    <location>
        <position position="347"/>
    </location>
    <ligand>
        <name>Mn(2+)</name>
        <dbReference type="ChEBI" id="CHEBI:29035"/>
        <label>2</label>
    </ligand>
</feature>
<dbReference type="SUPFAM" id="SSF53187">
    <property type="entry name" value="Zn-dependent exopeptidases"/>
    <property type="match status" value="1"/>
</dbReference>
<comment type="similarity">
    <text evidence="5">Belongs to the peptidase M20A family. N-acetyldiaminopimelate deacetylase subfamily.</text>
</comment>
<feature type="active site" evidence="5">
    <location>
        <position position="69"/>
    </location>
</feature>
<dbReference type="AlphaFoldDB" id="A0A0M0LHX2"/>
<feature type="domain" description="Peptidase M20 dimerisation" evidence="7">
    <location>
        <begin position="180"/>
        <end position="271"/>
    </location>
</feature>
<dbReference type="STRING" id="284581.AMD01_02140"/>
<dbReference type="FunFam" id="3.30.70.360:FF:000001">
    <property type="entry name" value="N-acetyldiaminopimelate deacetylase"/>
    <property type="match status" value="1"/>
</dbReference>
<feature type="binding site" evidence="6">
    <location>
        <position position="94"/>
    </location>
    <ligand>
        <name>Mn(2+)</name>
        <dbReference type="ChEBI" id="CHEBI:29035"/>
        <label>2</label>
    </ligand>
</feature>
<comment type="function">
    <text evidence="5">Catalyzes the conversion of N-acetyl-diaminopimelate to diaminopimelate and acetate.</text>
</comment>
<dbReference type="Pfam" id="PF01546">
    <property type="entry name" value="Peptidase_M20"/>
    <property type="match status" value="1"/>
</dbReference>
<dbReference type="GO" id="GO:0019877">
    <property type="term" value="P:diaminopimelate biosynthetic process"/>
    <property type="evidence" value="ECO:0007669"/>
    <property type="project" value="UniProtKB-UniRule"/>
</dbReference>
<accession>A0A0M0LHX2</accession>
<keyword evidence="4 5" id="KW-0457">Lysine biosynthesis</keyword>
<dbReference type="PIRSF" id="PIRSF005962">
    <property type="entry name" value="Pept_M20D_amidohydro"/>
    <property type="match status" value="1"/>
</dbReference>
<dbReference type="Pfam" id="PF07687">
    <property type="entry name" value="M20_dimer"/>
    <property type="match status" value="1"/>
</dbReference>
<sequence>MNTEQLIRIRRELHQIPELGFQETKTQRYLLNYIHSLPSERLEIKEWRTGIFVKVLGNNPTQTIGYRTDIDGLPITEETGYDFQSVHDGMMHACGHDVHMTIALGVLTHVVENPIDDHVLFLFQPAEEGPGGAQPMLESDVMKEWMPDFIMALHVAPEYPVGAIATKEGLLFANTSELYIDLKGKGGHAAYPHQANDMVVAACSLVSQLQSVVARNVDPLDSAVITIGKITGGTVQNIIAEKARLEGTIRTLSPESMKRVKERIEALVKGVEVGYHCQTEIDYGAMYHQVYNHEMETRAFMNFVEDETDVELIECKEAMTGEDFGYLLKDIPGFMFWLGVQSEYGLHHSKLKPNEKAIDVAVSLVTQYMRKKGTR</sequence>
<dbReference type="Gene3D" id="3.30.70.360">
    <property type="match status" value="1"/>
</dbReference>
<keyword evidence="2 5" id="KW-0378">Hydrolase</keyword>
<dbReference type="GO" id="GO:0046872">
    <property type="term" value="F:metal ion binding"/>
    <property type="evidence" value="ECO:0007669"/>
    <property type="project" value="UniProtKB-KW"/>
</dbReference>
<keyword evidence="1 5" id="KW-0028">Amino-acid biosynthesis</keyword>
<evidence type="ECO:0000256" key="6">
    <source>
        <dbReference type="PIRSR" id="PIRSR005962-1"/>
    </source>
</evidence>
<dbReference type="UniPathway" id="UPA00034">
    <property type="reaction ID" value="UER00024"/>
</dbReference>
<dbReference type="EC" id="3.5.1.47" evidence="5"/>
<name>A0A0M0LHX2_9BACI</name>
<comment type="caution">
    <text evidence="8">The sequence shown here is derived from an EMBL/GenBank/DDBJ whole genome shotgun (WGS) entry which is preliminary data.</text>
</comment>
<reference evidence="9" key="1">
    <citation type="submission" date="2015-08" db="EMBL/GenBank/DDBJ databases">
        <title>Fjat-14210 dsm16467.</title>
        <authorList>
            <person name="Liu B."/>
            <person name="Wang J."/>
            <person name="Zhu Y."/>
            <person name="Liu G."/>
            <person name="Chen Q."/>
            <person name="Chen Z."/>
            <person name="Lan J."/>
            <person name="Che J."/>
            <person name="Ge C."/>
            <person name="Shi H."/>
            <person name="Pan Z."/>
            <person name="Liu X."/>
        </authorList>
    </citation>
    <scope>NUCLEOTIDE SEQUENCE [LARGE SCALE GENOMIC DNA]</scope>
    <source>
        <strain evidence="9">DSM 16467</strain>
    </source>
</reference>
<dbReference type="HAMAP" id="MF_01692">
    <property type="entry name" value="DapEL"/>
    <property type="match status" value="1"/>
</dbReference>
<dbReference type="CDD" id="cd05670">
    <property type="entry name" value="M20_Acy1_YkuR-like"/>
    <property type="match status" value="1"/>
</dbReference>
<dbReference type="PANTHER" id="PTHR11014">
    <property type="entry name" value="PEPTIDASE M20 FAMILY MEMBER"/>
    <property type="match status" value="1"/>
</dbReference>
<evidence type="ECO:0000259" key="7">
    <source>
        <dbReference type="Pfam" id="PF07687"/>
    </source>
</evidence>
<dbReference type="InterPro" id="IPR002933">
    <property type="entry name" value="Peptidase_M20"/>
</dbReference>
<keyword evidence="6" id="KW-0464">Manganese</keyword>
<evidence type="ECO:0000313" key="9">
    <source>
        <dbReference type="Proteomes" id="UP000037558"/>
    </source>
</evidence>
<evidence type="ECO:0000256" key="2">
    <source>
        <dbReference type="ARBA" id="ARBA00022801"/>
    </source>
</evidence>
<keyword evidence="6" id="KW-0479">Metal-binding</keyword>
<dbReference type="GO" id="GO:0009089">
    <property type="term" value="P:lysine biosynthetic process via diaminopimelate"/>
    <property type="evidence" value="ECO:0007669"/>
    <property type="project" value="UniProtKB-UniRule"/>
</dbReference>
<dbReference type="PATRIC" id="fig|284581.3.peg.693"/>
<keyword evidence="3 5" id="KW-0220">Diaminopimelate biosynthesis</keyword>
<dbReference type="InterPro" id="IPR023905">
    <property type="entry name" value="AcetylDAP_deacetylase"/>
</dbReference>